<evidence type="ECO:0000313" key="3">
    <source>
        <dbReference type="Proteomes" id="UP000187406"/>
    </source>
</evidence>
<proteinExistence type="predicted"/>
<organism evidence="2 3">
    <name type="scientific">Cephalotus follicularis</name>
    <name type="common">Albany pitcher plant</name>
    <dbReference type="NCBI Taxonomy" id="3775"/>
    <lineage>
        <taxon>Eukaryota</taxon>
        <taxon>Viridiplantae</taxon>
        <taxon>Streptophyta</taxon>
        <taxon>Embryophyta</taxon>
        <taxon>Tracheophyta</taxon>
        <taxon>Spermatophyta</taxon>
        <taxon>Magnoliopsida</taxon>
        <taxon>eudicotyledons</taxon>
        <taxon>Gunneridae</taxon>
        <taxon>Pentapetalae</taxon>
        <taxon>rosids</taxon>
        <taxon>fabids</taxon>
        <taxon>Oxalidales</taxon>
        <taxon>Cephalotaceae</taxon>
        <taxon>Cephalotus</taxon>
    </lineage>
</organism>
<dbReference type="EMBL" id="BDDD01003021">
    <property type="protein sequence ID" value="GAV83826.1"/>
    <property type="molecule type" value="Genomic_DNA"/>
</dbReference>
<dbReference type="InParanoid" id="A0A1Q3CUA0"/>
<accession>A0A1Q3CUA0</accession>
<evidence type="ECO:0000313" key="2">
    <source>
        <dbReference type="EMBL" id="GAV83826.1"/>
    </source>
</evidence>
<name>A0A1Q3CUA0_CEPFO</name>
<gene>
    <name evidence="2" type="ORF">CFOL_v3_27271</name>
</gene>
<feature type="compositionally biased region" description="Basic residues" evidence="1">
    <location>
        <begin position="38"/>
        <end position="50"/>
    </location>
</feature>
<reference evidence="3" key="1">
    <citation type="submission" date="2016-04" db="EMBL/GenBank/DDBJ databases">
        <title>Cephalotus genome sequencing.</title>
        <authorList>
            <person name="Fukushima K."/>
            <person name="Hasebe M."/>
            <person name="Fang X."/>
        </authorList>
    </citation>
    <scope>NUCLEOTIDE SEQUENCE [LARGE SCALE GENOMIC DNA]</scope>
    <source>
        <strain evidence="3">cv. St1</strain>
    </source>
</reference>
<protein>
    <submittedName>
        <fullName evidence="2">Uncharacterized protein</fullName>
    </submittedName>
</protein>
<dbReference type="AlphaFoldDB" id="A0A1Q3CUA0"/>
<sequence length="107" mass="12404">MADLLRRAERYVNAEEEMTARKQKTPWSGHQEENGGIHKMHPRGERRGRKGQTCLSKTLDINSPNERAHLEDGCQSRPTTTLPLSWTHAPEYLRWNKIRSPSSGQRR</sequence>
<dbReference type="OrthoDB" id="1740536at2759"/>
<evidence type="ECO:0000256" key="1">
    <source>
        <dbReference type="SAM" id="MobiDB-lite"/>
    </source>
</evidence>
<feature type="compositionally biased region" description="Polar residues" evidence="1">
    <location>
        <begin position="53"/>
        <end position="65"/>
    </location>
</feature>
<comment type="caution">
    <text evidence="2">The sequence shown here is derived from an EMBL/GenBank/DDBJ whole genome shotgun (WGS) entry which is preliminary data.</text>
</comment>
<dbReference type="Proteomes" id="UP000187406">
    <property type="component" value="Unassembled WGS sequence"/>
</dbReference>
<feature type="compositionally biased region" description="Basic and acidic residues" evidence="1">
    <location>
        <begin position="1"/>
        <end position="13"/>
    </location>
</feature>
<keyword evidence="3" id="KW-1185">Reference proteome</keyword>
<feature type="region of interest" description="Disordered" evidence="1">
    <location>
        <begin position="1"/>
        <end position="82"/>
    </location>
</feature>